<dbReference type="PIRSF" id="PIRSF002869">
    <property type="entry name" value="MviN"/>
    <property type="match status" value="1"/>
</dbReference>
<feature type="transmembrane region" description="Helical" evidence="10">
    <location>
        <begin position="354"/>
        <end position="377"/>
    </location>
</feature>
<keyword evidence="3 10" id="KW-0812">Transmembrane</keyword>
<keyword evidence="4" id="KW-0133">Cell shape</keyword>
<organism evidence="11 12">
    <name type="scientific">Desulfotignum balticum</name>
    <dbReference type="NCBI Taxonomy" id="115781"/>
    <lineage>
        <taxon>Bacteria</taxon>
        <taxon>Pseudomonadati</taxon>
        <taxon>Thermodesulfobacteriota</taxon>
        <taxon>Desulfobacteria</taxon>
        <taxon>Desulfobacterales</taxon>
        <taxon>Desulfobacteraceae</taxon>
        <taxon>Desulfotignum</taxon>
    </lineage>
</organism>
<dbReference type="HAMAP" id="MF_02078">
    <property type="entry name" value="MurJ_MviN"/>
    <property type="match status" value="1"/>
</dbReference>
<dbReference type="InterPro" id="IPR051050">
    <property type="entry name" value="Lipid_II_flippase_MurJ/MviN"/>
</dbReference>
<dbReference type="GO" id="GO:0015648">
    <property type="term" value="F:lipid-linked peptidoglycan transporter activity"/>
    <property type="evidence" value="ECO:0007669"/>
    <property type="project" value="TreeGrafter"/>
</dbReference>
<keyword evidence="7 10" id="KW-0472">Membrane</keyword>
<dbReference type="GO" id="GO:0008360">
    <property type="term" value="P:regulation of cell shape"/>
    <property type="evidence" value="ECO:0007669"/>
    <property type="project" value="UniProtKB-KW"/>
</dbReference>
<evidence type="ECO:0000256" key="1">
    <source>
        <dbReference type="ARBA" id="ARBA00004651"/>
    </source>
</evidence>
<feature type="transmembrane region" description="Helical" evidence="10">
    <location>
        <begin position="158"/>
        <end position="179"/>
    </location>
</feature>
<name>A0A931G9I7_9BACT</name>
<feature type="transmembrane region" description="Helical" evidence="10">
    <location>
        <begin position="410"/>
        <end position="427"/>
    </location>
</feature>
<dbReference type="PRINTS" id="PR01806">
    <property type="entry name" value="VIRFACTRMVIN"/>
</dbReference>
<dbReference type="PANTHER" id="PTHR47019">
    <property type="entry name" value="LIPID II FLIPPASE MURJ"/>
    <property type="match status" value="1"/>
</dbReference>
<evidence type="ECO:0000256" key="7">
    <source>
        <dbReference type="ARBA" id="ARBA00023136"/>
    </source>
</evidence>
<dbReference type="PANTHER" id="PTHR47019:SF1">
    <property type="entry name" value="LIPID II FLIPPASE MURJ"/>
    <property type="match status" value="1"/>
</dbReference>
<proteinExistence type="inferred from homology"/>
<evidence type="ECO:0000256" key="10">
    <source>
        <dbReference type="SAM" id="Phobius"/>
    </source>
</evidence>
<dbReference type="NCBIfam" id="TIGR01695">
    <property type="entry name" value="murJ_mviN"/>
    <property type="match status" value="1"/>
</dbReference>
<evidence type="ECO:0000256" key="5">
    <source>
        <dbReference type="ARBA" id="ARBA00022984"/>
    </source>
</evidence>
<feature type="transmembrane region" description="Helical" evidence="10">
    <location>
        <begin position="124"/>
        <end position="151"/>
    </location>
</feature>
<reference evidence="11" key="1">
    <citation type="submission" date="2020-07" db="EMBL/GenBank/DDBJ databases">
        <title>Severe corrosion of carbon steel in oil field produced water can be linked to methanogenic archaea containing a special type of NiFe hydrogenase.</title>
        <authorList>
            <person name="Lahme S."/>
            <person name="Mand J."/>
            <person name="Longwell J."/>
            <person name="Smith R."/>
            <person name="Enning D."/>
        </authorList>
    </citation>
    <scope>NUCLEOTIDE SEQUENCE</scope>
    <source>
        <strain evidence="11">MIC098Bin6</strain>
    </source>
</reference>
<feature type="transmembrane region" description="Helical" evidence="10">
    <location>
        <begin position="473"/>
        <end position="494"/>
    </location>
</feature>
<feature type="transmembrane region" description="Helical" evidence="10">
    <location>
        <begin position="311"/>
        <end position="328"/>
    </location>
</feature>
<evidence type="ECO:0000256" key="8">
    <source>
        <dbReference type="ARBA" id="ARBA00060041"/>
    </source>
</evidence>
<feature type="non-terminal residue" evidence="11">
    <location>
        <position position="510"/>
    </location>
</feature>
<comment type="similarity">
    <text evidence="9">Belongs to the MurJ/MviN family.</text>
</comment>
<evidence type="ECO:0000256" key="2">
    <source>
        <dbReference type="ARBA" id="ARBA00022475"/>
    </source>
</evidence>
<comment type="function">
    <text evidence="8">Involved in peptidoglycan biosynthesis. Transports lipid-linked peptidoglycan precursors from the inner to the outer leaflet of the cytoplasmic membrane.</text>
</comment>
<sequence>MALIKHTAAISGLTLLSRIFGVIRDAFIAMMIGTTAASDAFFIAFRPFDLLRKMFSDGIFSISFVPPFSRSIQTGQQDEAVTMVTSALGVLSALSAFLSLAGWLLAPWLLHLMAPGFAPGGDRFALTLTLFKIMMPYLWVIMMISLCMAVLNTLGHFCVPGATPLVFNLVVIAFALTVPKQVFEPVIWLAVGVMAGGGIQLMCQIPFMVRYKLFQPARFVWCHPPVMDSIKNMVPCMVGAAPYQINMLVISFLASFLVDGSVSFLYYADRLVQFPVALIAVSISTVLLPFFSRKAAAGDIKDISDVFDAGVRLAVFVAVPAMAGLMVLREPIVRLLFGQGAFDTSAVIKTAECLWYLALGIGAFIGTRLFVTLHYALNSSRDPFYAGIISMTTNLVCAPLLMYYMGAQGLALAVTMSSMAGFFFLISRPLAGVVVSKTGILVSACRAFFLSVIMIISIQWVKQPLFSDTEGKLLLGIKVMACVLLGMAIVWIGAKLLHLPELSMIGHRPD</sequence>
<dbReference type="InterPro" id="IPR004268">
    <property type="entry name" value="MurJ"/>
</dbReference>
<evidence type="ECO:0000313" key="11">
    <source>
        <dbReference type="EMBL" id="MBG0780435.1"/>
    </source>
</evidence>
<feature type="transmembrane region" description="Helical" evidence="10">
    <location>
        <begin position="80"/>
        <end position="104"/>
    </location>
</feature>
<dbReference type="GO" id="GO:0034204">
    <property type="term" value="P:lipid translocation"/>
    <property type="evidence" value="ECO:0007669"/>
    <property type="project" value="TreeGrafter"/>
</dbReference>
<dbReference type="GO" id="GO:0009252">
    <property type="term" value="P:peptidoglycan biosynthetic process"/>
    <property type="evidence" value="ECO:0007669"/>
    <property type="project" value="UniProtKB-KW"/>
</dbReference>
<comment type="caution">
    <text evidence="11">The sequence shown here is derived from an EMBL/GenBank/DDBJ whole genome shotgun (WGS) entry which is preliminary data.</text>
</comment>
<protein>
    <submittedName>
        <fullName evidence="11">Murein biosynthesis integral membrane protein MurJ</fullName>
    </submittedName>
</protein>
<dbReference type="Proteomes" id="UP000706172">
    <property type="component" value="Unassembled WGS sequence"/>
</dbReference>
<dbReference type="AlphaFoldDB" id="A0A931G9I7"/>
<evidence type="ECO:0000256" key="3">
    <source>
        <dbReference type="ARBA" id="ARBA00022692"/>
    </source>
</evidence>
<gene>
    <name evidence="11" type="primary">murJ</name>
    <name evidence="11" type="ORF">H0S81_10980</name>
</gene>
<dbReference type="GO" id="GO:0005886">
    <property type="term" value="C:plasma membrane"/>
    <property type="evidence" value="ECO:0007669"/>
    <property type="project" value="UniProtKB-SubCell"/>
</dbReference>
<keyword evidence="6 10" id="KW-1133">Transmembrane helix</keyword>
<feature type="transmembrane region" description="Helical" evidence="10">
    <location>
        <begin position="439"/>
        <end position="461"/>
    </location>
</feature>
<evidence type="ECO:0000256" key="4">
    <source>
        <dbReference type="ARBA" id="ARBA00022960"/>
    </source>
</evidence>
<feature type="transmembrane region" description="Helical" evidence="10">
    <location>
        <begin position="185"/>
        <end position="209"/>
    </location>
</feature>
<feature type="transmembrane region" description="Helical" evidence="10">
    <location>
        <begin position="384"/>
        <end position="404"/>
    </location>
</feature>
<keyword evidence="2" id="KW-1003">Cell membrane</keyword>
<evidence type="ECO:0000313" key="12">
    <source>
        <dbReference type="Proteomes" id="UP000706172"/>
    </source>
</evidence>
<dbReference type="EMBL" id="JACCQK010000729">
    <property type="protein sequence ID" value="MBG0780435.1"/>
    <property type="molecule type" value="Genomic_DNA"/>
</dbReference>
<keyword evidence="5" id="KW-0573">Peptidoglycan synthesis</keyword>
<feature type="transmembrane region" description="Helical" evidence="10">
    <location>
        <begin position="26"/>
        <end position="45"/>
    </location>
</feature>
<dbReference type="CDD" id="cd13123">
    <property type="entry name" value="MATE_MurJ_like"/>
    <property type="match status" value="1"/>
</dbReference>
<comment type="subcellular location">
    <subcellularLocation>
        <location evidence="1">Cell membrane</location>
        <topology evidence="1">Multi-pass membrane protein</topology>
    </subcellularLocation>
</comment>
<feature type="transmembrane region" description="Helical" evidence="10">
    <location>
        <begin position="247"/>
        <end position="268"/>
    </location>
</feature>
<dbReference type="Pfam" id="PF03023">
    <property type="entry name" value="MurJ"/>
    <property type="match status" value="1"/>
</dbReference>
<feature type="transmembrane region" description="Helical" evidence="10">
    <location>
        <begin position="274"/>
        <end position="291"/>
    </location>
</feature>
<accession>A0A931G9I7</accession>
<evidence type="ECO:0000256" key="6">
    <source>
        <dbReference type="ARBA" id="ARBA00022989"/>
    </source>
</evidence>
<evidence type="ECO:0000256" key="9">
    <source>
        <dbReference type="ARBA" id="ARBA00061532"/>
    </source>
</evidence>